<name>A0A0J0XN97_9TREE</name>
<comment type="similarity">
    <text evidence="1 4">Belongs to the glycosyl hydrolase 32 family.</text>
</comment>
<evidence type="ECO:0000259" key="6">
    <source>
        <dbReference type="Pfam" id="PF08244"/>
    </source>
</evidence>
<dbReference type="SUPFAM" id="SSF49899">
    <property type="entry name" value="Concanavalin A-like lectins/glucanases"/>
    <property type="match status" value="1"/>
</dbReference>
<dbReference type="Gene3D" id="2.60.120.560">
    <property type="entry name" value="Exo-inulinase, domain 1"/>
    <property type="match status" value="1"/>
</dbReference>
<dbReference type="CDD" id="cd18621">
    <property type="entry name" value="GH32_XdINV-like"/>
    <property type="match status" value="1"/>
</dbReference>
<sequence>MADMSSRPVYHFIAPRGWMNDPCAPGFDPRTGLFHLFYQWTPHSHRWDRIAWGHATSRDLLRWTHAETPVIAPDTAYDKEGVFTGCFWPAGPKGEDGLTVVYTNVCAVPIHYDKPYTRGCEGLALATSEDGGVTWTKHSANPVLPEEPVGLDVTGFRDPFLAPWPAMDRARGTTGRLYGLISGGIRDIGPCVFLYDVDPADMTAWTYLSPITFPSYKTGLWGGDLGVNLECTNFLTLAAGRIEREVLVTGSEGGVPRFGEARVRRAPWVMGTLASEGNEVGMQRSAAGVVDWGALYAFNTFEHKGRHILWGWLMDEELPDAILAKRGWTGCLGVPRELFLASYAGVASALASKIEDVGCFERLPSGEVVTLGMRPVTELANLRGERVASATGGPKLQLDAPLTMAINLEVEITDETEAVELRVRCSRTVHTSIIFSPQAEVIRVVREHSNAQPDIRKSTEEGRFTLLRMPEIEKLQMIIFLDADVLEVFANDRFALSTRVYSPKEATGVEYEHKGLARVERLEVWEMQAADAT</sequence>
<dbReference type="SUPFAM" id="SSF75005">
    <property type="entry name" value="Arabinanase/levansucrase/invertase"/>
    <property type="match status" value="1"/>
</dbReference>
<dbReference type="InterPro" id="IPR013189">
    <property type="entry name" value="Glyco_hydro_32_C"/>
</dbReference>
<dbReference type="Gene3D" id="2.115.10.20">
    <property type="entry name" value="Glycosyl hydrolase domain, family 43"/>
    <property type="match status" value="1"/>
</dbReference>
<reference evidence="7 8" key="1">
    <citation type="submission" date="2015-03" db="EMBL/GenBank/DDBJ databases">
        <title>Genomics and transcriptomics of the oil-accumulating basidiomycete yeast T. oleaginosus allow insights into substrate utilization and the diverse evolutionary trajectories of mating systems in fungi.</title>
        <authorList>
            <consortium name="DOE Joint Genome Institute"/>
            <person name="Kourist R."/>
            <person name="Kracht O."/>
            <person name="Bracharz F."/>
            <person name="Lipzen A."/>
            <person name="Nolan M."/>
            <person name="Ohm R."/>
            <person name="Grigoriev I."/>
            <person name="Sun S."/>
            <person name="Heitman J."/>
            <person name="Bruck T."/>
            <person name="Nowrousian M."/>
        </authorList>
    </citation>
    <scope>NUCLEOTIDE SEQUENCE [LARGE SCALE GENOMIC DNA]</scope>
    <source>
        <strain evidence="7 8">IBC0246</strain>
    </source>
</reference>
<dbReference type="InterPro" id="IPR013148">
    <property type="entry name" value="Glyco_hydro_32_N"/>
</dbReference>
<dbReference type="PANTHER" id="PTHR42800:SF3">
    <property type="entry name" value="GLYCOSYL HYDROLASE FAMILY 32 N-TERMINAL DOMAIN-CONTAINING PROTEIN"/>
    <property type="match status" value="1"/>
</dbReference>
<feature type="domain" description="Glycosyl hydrolase family 32 N-terminal" evidence="5">
    <location>
        <begin position="11"/>
        <end position="341"/>
    </location>
</feature>
<dbReference type="InterPro" id="IPR001362">
    <property type="entry name" value="Glyco_hydro_32"/>
</dbReference>
<dbReference type="OrthoDB" id="202537at2759"/>
<dbReference type="Proteomes" id="UP000053611">
    <property type="component" value="Unassembled WGS sequence"/>
</dbReference>
<evidence type="ECO:0000256" key="2">
    <source>
        <dbReference type="ARBA" id="ARBA00022801"/>
    </source>
</evidence>
<dbReference type="STRING" id="879819.A0A0J0XN97"/>
<dbReference type="SMR" id="A0A0J0XN97"/>
<keyword evidence="2 4" id="KW-0378">Hydrolase</keyword>
<evidence type="ECO:0000259" key="5">
    <source>
        <dbReference type="Pfam" id="PF00251"/>
    </source>
</evidence>
<accession>A0A0J0XN97</accession>
<dbReference type="RefSeq" id="XP_018279102.1">
    <property type="nucleotide sequence ID" value="XM_018421350.1"/>
</dbReference>
<dbReference type="GO" id="GO:0005737">
    <property type="term" value="C:cytoplasm"/>
    <property type="evidence" value="ECO:0007669"/>
    <property type="project" value="TreeGrafter"/>
</dbReference>
<dbReference type="SMART" id="SM00640">
    <property type="entry name" value="Glyco_32"/>
    <property type="match status" value="1"/>
</dbReference>
<dbReference type="GeneID" id="28981953"/>
<feature type="domain" description="Glycosyl hydrolase family 32 C-terminal" evidence="6">
    <location>
        <begin position="403"/>
        <end position="526"/>
    </location>
</feature>
<organism evidence="7 8">
    <name type="scientific">Cutaneotrichosporon oleaginosum</name>
    <dbReference type="NCBI Taxonomy" id="879819"/>
    <lineage>
        <taxon>Eukaryota</taxon>
        <taxon>Fungi</taxon>
        <taxon>Dikarya</taxon>
        <taxon>Basidiomycota</taxon>
        <taxon>Agaricomycotina</taxon>
        <taxon>Tremellomycetes</taxon>
        <taxon>Trichosporonales</taxon>
        <taxon>Trichosporonaceae</taxon>
        <taxon>Cutaneotrichosporon</taxon>
    </lineage>
</organism>
<evidence type="ECO:0000256" key="4">
    <source>
        <dbReference type="RuleBase" id="RU362110"/>
    </source>
</evidence>
<proteinExistence type="inferred from homology"/>
<dbReference type="EMBL" id="KQ087203">
    <property type="protein sequence ID" value="KLT42611.1"/>
    <property type="molecule type" value="Genomic_DNA"/>
</dbReference>
<dbReference type="PANTHER" id="PTHR42800">
    <property type="entry name" value="EXOINULINASE INUD (AFU_ORTHOLOGUE AFUA_5G00480)"/>
    <property type="match status" value="1"/>
</dbReference>
<evidence type="ECO:0000313" key="8">
    <source>
        <dbReference type="Proteomes" id="UP000053611"/>
    </source>
</evidence>
<dbReference type="InterPro" id="IPR023296">
    <property type="entry name" value="Glyco_hydro_beta-prop_sf"/>
</dbReference>
<keyword evidence="3 4" id="KW-0326">Glycosidase</keyword>
<dbReference type="GO" id="GO:0004575">
    <property type="term" value="F:sucrose alpha-glucosidase activity"/>
    <property type="evidence" value="ECO:0007669"/>
    <property type="project" value="TreeGrafter"/>
</dbReference>
<dbReference type="AlphaFoldDB" id="A0A0J0XN97"/>
<keyword evidence="8" id="KW-1185">Reference proteome</keyword>
<dbReference type="InterPro" id="IPR013320">
    <property type="entry name" value="ConA-like_dom_sf"/>
</dbReference>
<evidence type="ECO:0000256" key="3">
    <source>
        <dbReference type="ARBA" id="ARBA00023295"/>
    </source>
</evidence>
<gene>
    <name evidence="7" type="ORF">CC85DRAFT_274062</name>
</gene>
<dbReference type="Pfam" id="PF00251">
    <property type="entry name" value="Glyco_hydro_32N"/>
    <property type="match status" value="1"/>
</dbReference>
<dbReference type="Pfam" id="PF08244">
    <property type="entry name" value="Glyco_hydro_32C"/>
    <property type="match status" value="1"/>
</dbReference>
<evidence type="ECO:0000256" key="1">
    <source>
        <dbReference type="ARBA" id="ARBA00009902"/>
    </source>
</evidence>
<dbReference type="GO" id="GO:0005987">
    <property type="term" value="P:sucrose catabolic process"/>
    <property type="evidence" value="ECO:0007669"/>
    <property type="project" value="TreeGrafter"/>
</dbReference>
<protein>
    <submittedName>
        <fullName evidence="7">Arabinanase/levansucrase/invertase</fullName>
    </submittedName>
</protein>
<evidence type="ECO:0000313" key="7">
    <source>
        <dbReference type="EMBL" id="KLT42611.1"/>
    </source>
</evidence>